<proteinExistence type="predicted"/>
<feature type="chain" id="PRO_5032647669" evidence="1">
    <location>
        <begin position="26"/>
        <end position="309"/>
    </location>
</feature>
<name>A0A842IXD1_9FLAO</name>
<keyword evidence="3" id="KW-1185">Reference proteome</keyword>
<dbReference type="AlphaFoldDB" id="A0A842IXD1"/>
<reference evidence="2" key="1">
    <citation type="submission" date="2020-08" db="EMBL/GenBank/DDBJ databases">
        <title>Winogradskyella ouciana sp. nov., isolated from the hadal seawater of the Mariana Trench.</title>
        <authorList>
            <person name="He X."/>
        </authorList>
    </citation>
    <scope>NUCLEOTIDE SEQUENCE [LARGE SCALE GENOMIC DNA]</scope>
    <source>
        <strain evidence="2">KCTC 52348</strain>
    </source>
</reference>
<comment type="caution">
    <text evidence="2">The sequence shown here is derived from an EMBL/GenBank/DDBJ whole genome shotgun (WGS) entry which is preliminary data.</text>
</comment>
<dbReference type="InterPro" id="IPR019861">
    <property type="entry name" value="PorP/SprF_Bacteroidetes"/>
</dbReference>
<protein>
    <submittedName>
        <fullName evidence="2">Type IX secretion system membrane protein PorP/SprF</fullName>
    </submittedName>
</protein>
<dbReference type="Proteomes" id="UP000533900">
    <property type="component" value="Unassembled WGS sequence"/>
</dbReference>
<feature type="signal peptide" evidence="1">
    <location>
        <begin position="1"/>
        <end position="25"/>
    </location>
</feature>
<dbReference type="NCBIfam" id="TIGR03519">
    <property type="entry name" value="T9SS_PorP_fam"/>
    <property type="match status" value="1"/>
</dbReference>
<evidence type="ECO:0000313" key="2">
    <source>
        <dbReference type="EMBL" id="MBC2845947.1"/>
    </source>
</evidence>
<dbReference type="EMBL" id="JACLCP010000004">
    <property type="protein sequence ID" value="MBC2845947.1"/>
    <property type="molecule type" value="Genomic_DNA"/>
</dbReference>
<organism evidence="2 3">
    <name type="scientific">Winogradskyella flava</name>
    <dbReference type="NCBI Taxonomy" id="1884876"/>
    <lineage>
        <taxon>Bacteria</taxon>
        <taxon>Pseudomonadati</taxon>
        <taxon>Bacteroidota</taxon>
        <taxon>Flavobacteriia</taxon>
        <taxon>Flavobacteriales</taxon>
        <taxon>Flavobacteriaceae</taxon>
        <taxon>Winogradskyella</taxon>
    </lineage>
</organism>
<gene>
    <name evidence="2" type="ORF">H7F21_12650</name>
</gene>
<dbReference type="RefSeq" id="WP_185789671.1">
    <property type="nucleotide sequence ID" value="NZ_CANMIT010000003.1"/>
</dbReference>
<keyword evidence="1" id="KW-0732">Signal</keyword>
<accession>A0A842IXD1</accession>
<sequence length="309" mass="34461">MIHMSSIIKRLVVLVFVLISANSFGQQDPQYTHYMYNTLSVNPAYAGQRETLSVVGLHRSQWVGIDGAPQTQSFSVHSPLRNERIGLGLNIVSDALGPVRETYLDANFSYTIPLNANDLKLSFGIKGGFHNLQSDWSLGVIRQVGDPTFADNLSTWSPTVGAGLYMHTRKWYLGFAIPNFLETEHYDDVQVSVGAERMHFYAIGGYVFNLSETLELKPAFLIKGVSGAPIIADVSANFWYKKNLTAGLAWRWDDSVSALVGFQVTPGMFIGYGYDLTNTGLNNYNSGTHEITLRFEIKRLGRILSPRFF</sequence>
<dbReference type="Pfam" id="PF11751">
    <property type="entry name" value="PorP_SprF"/>
    <property type="match status" value="1"/>
</dbReference>
<evidence type="ECO:0000256" key="1">
    <source>
        <dbReference type="SAM" id="SignalP"/>
    </source>
</evidence>
<evidence type="ECO:0000313" key="3">
    <source>
        <dbReference type="Proteomes" id="UP000533900"/>
    </source>
</evidence>